<evidence type="ECO:0000313" key="3">
    <source>
        <dbReference type="Proteomes" id="UP000533641"/>
    </source>
</evidence>
<evidence type="ECO:0000313" key="2">
    <source>
        <dbReference type="EMBL" id="MBB4274138.1"/>
    </source>
</evidence>
<dbReference type="InterPro" id="IPR058588">
    <property type="entry name" value="E2-CBASS"/>
</dbReference>
<dbReference type="Pfam" id="PF26395">
    <property type="entry name" value="E2-CBASS"/>
    <property type="match status" value="1"/>
</dbReference>
<feature type="domain" description="Type II CBASS E2 protein" evidence="1">
    <location>
        <begin position="1"/>
        <end position="135"/>
    </location>
</feature>
<sequence length="152" mass="17932">MAAKWPDWRVTESDDRAAVWIGHLRPAKTTYRIRMFYRVPRLLERTTVKQAQPRVYVERPELQRKPGNPEGDLPHVYWINGDRPQGEACLCLFDPDHEWSICDWLADTTVPWTSTWLYWYEAWLVTGIWFGPGRHDGDFTDVGRKGLETEEV</sequence>
<dbReference type="AlphaFoldDB" id="A0A7W6RKG7"/>
<dbReference type="Proteomes" id="UP000533641">
    <property type="component" value="Unassembled WGS sequence"/>
</dbReference>
<proteinExistence type="predicted"/>
<organism evidence="2 3">
    <name type="scientific">Rhizobium mongolense</name>
    <dbReference type="NCBI Taxonomy" id="57676"/>
    <lineage>
        <taxon>Bacteria</taxon>
        <taxon>Pseudomonadati</taxon>
        <taxon>Pseudomonadota</taxon>
        <taxon>Alphaproteobacteria</taxon>
        <taxon>Hyphomicrobiales</taxon>
        <taxon>Rhizobiaceae</taxon>
        <taxon>Rhizobium/Agrobacterium group</taxon>
        <taxon>Rhizobium</taxon>
    </lineage>
</organism>
<dbReference type="EMBL" id="JACIGM010000003">
    <property type="protein sequence ID" value="MBB4274138.1"/>
    <property type="molecule type" value="Genomic_DNA"/>
</dbReference>
<reference evidence="2 3" key="1">
    <citation type="submission" date="2020-08" db="EMBL/GenBank/DDBJ databases">
        <title>Genomic Encyclopedia of Type Strains, Phase IV (KMG-V): Genome sequencing to study the core and pangenomes of soil and plant-associated prokaryotes.</title>
        <authorList>
            <person name="Whitman W."/>
        </authorList>
    </citation>
    <scope>NUCLEOTIDE SEQUENCE [LARGE SCALE GENOMIC DNA]</scope>
    <source>
        <strain evidence="2 3">SEMIA 402</strain>
    </source>
</reference>
<name>A0A7W6RKG7_9HYPH</name>
<protein>
    <recommendedName>
        <fullName evidence="1">Type II CBASS E2 protein domain-containing protein</fullName>
    </recommendedName>
</protein>
<dbReference type="RefSeq" id="WP_183924619.1">
    <property type="nucleotide sequence ID" value="NZ_JACIGM010000003.1"/>
</dbReference>
<gene>
    <name evidence="2" type="ORF">GGE12_001893</name>
</gene>
<accession>A0A7W6RKG7</accession>
<evidence type="ECO:0000259" key="1">
    <source>
        <dbReference type="Pfam" id="PF26395"/>
    </source>
</evidence>
<comment type="caution">
    <text evidence="2">The sequence shown here is derived from an EMBL/GenBank/DDBJ whole genome shotgun (WGS) entry which is preliminary data.</text>
</comment>